<dbReference type="InParanoid" id="D8QGT7"/>
<dbReference type="OrthoDB" id="10362564at2759"/>
<dbReference type="AlphaFoldDB" id="D8QGT7"/>
<dbReference type="VEuPathDB" id="FungiDB:SCHCODRAFT_02714794"/>
<dbReference type="EMBL" id="GL377312">
    <property type="protein sequence ID" value="EFI92824.1"/>
    <property type="molecule type" value="Genomic_DNA"/>
</dbReference>
<accession>D8QGT7</accession>
<dbReference type="eggNOG" id="ENOG502SZG8">
    <property type="taxonomic scope" value="Eukaryota"/>
</dbReference>
<feature type="non-terminal residue" evidence="1">
    <location>
        <position position="69"/>
    </location>
</feature>
<evidence type="ECO:0000313" key="2">
    <source>
        <dbReference type="Proteomes" id="UP000007431"/>
    </source>
</evidence>
<sequence length="69" mass="7754">MLSIPSESMSACKTPSTVPIINHRIIALDKGEYRGQIEHFEYHWGMQKGELDLSSPLNHIIAIFPPIGH</sequence>
<evidence type="ECO:0000313" key="1">
    <source>
        <dbReference type="EMBL" id="EFI92824.1"/>
    </source>
</evidence>
<gene>
    <name evidence="1" type="ORF">SCHCODRAFT_113079</name>
</gene>
<dbReference type="GeneID" id="9597226"/>
<name>D8QGT7_SCHCM</name>
<dbReference type="HOGENOM" id="CLU_2777373_0_0_1"/>
<proteinExistence type="predicted"/>
<dbReference type="RefSeq" id="XP_003027727.1">
    <property type="nucleotide sequence ID" value="XM_003027681.1"/>
</dbReference>
<dbReference type="Proteomes" id="UP000007431">
    <property type="component" value="Unassembled WGS sequence"/>
</dbReference>
<protein>
    <submittedName>
        <fullName evidence="1">Uncharacterized protein</fullName>
    </submittedName>
</protein>
<reference evidence="1 2" key="1">
    <citation type="journal article" date="2010" name="Nat. Biotechnol.">
        <title>Genome sequence of the model mushroom Schizophyllum commune.</title>
        <authorList>
            <person name="Ohm R.A."/>
            <person name="de Jong J.F."/>
            <person name="Lugones L.G."/>
            <person name="Aerts A."/>
            <person name="Kothe E."/>
            <person name="Stajich J.E."/>
            <person name="de Vries R.P."/>
            <person name="Record E."/>
            <person name="Levasseur A."/>
            <person name="Baker S.E."/>
            <person name="Bartholomew K.A."/>
            <person name="Coutinho P.M."/>
            <person name="Erdmann S."/>
            <person name="Fowler T.J."/>
            <person name="Gathman A.C."/>
            <person name="Lombard V."/>
            <person name="Henrissat B."/>
            <person name="Knabe N."/>
            <person name="Kuees U."/>
            <person name="Lilly W.W."/>
            <person name="Lindquist E."/>
            <person name="Lucas S."/>
            <person name="Magnuson J.K."/>
            <person name="Piumi F."/>
            <person name="Raudaskoski M."/>
            <person name="Salamov A."/>
            <person name="Schmutz J."/>
            <person name="Schwarze F.W.M.R."/>
            <person name="vanKuyk P.A."/>
            <person name="Horton J.S."/>
            <person name="Grigoriev I.V."/>
            <person name="Woesten H.A.B."/>
        </authorList>
    </citation>
    <scope>NUCLEOTIDE SEQUENCE [LARGE SCALE GENOMIC DNA]</scope>
    <source>
        <strain evidence="2">H4-8 / FGSC 9210</strain>
    </source>
</reference>
<organism evidence="2">
    <name type="scientific">Schizophyllum commune (strain H4-8 / FGSC 9210)</name>
    <name type="common">Split gill fungus</name>
    <dbReference type="NCBI Taxonomy" id="578458"/>
    <lineage>
        <taxon>Eukaryota</taxon>
        <taxon>Fungi</taxon>
        <taxon>Dikarya</taxon>
        <taxon>Basidiomycota</taxon>
        <taxon>Agaricomycotina</taxon>
        <taxon>Agaricomycetes</taxon>
        <taxon>Agaricomycetidae</taxon>
        <taxon>Agaricales</taxon>
        <taxon>Schizophyllaceae</taxon>
        <taxon>Schizophyllum</taxon>
    </lineage>
</organism>
<dbReference type="KEGG" id="scm:SCHCO_02714794"/>
<keyword evidence="2" id="KW-1185">Reference proteome</keyword>